<sequence length="89" mass="9322">MATVTAMAAGTAIADITMAGTGDAATGVIITTSLTGACRGLRPETDRFQAVGFRRGIAPLLTSRHPGGDEARKRRRIQTGPRTVTSPRR</sequence>
<dbReference type="EMBL" id="AP012279">
    <property type="protein sequence ID" value="BAL73693.1"/>
    <property type="molecule type" value="Genomic_DNA"/>
</dbReference>
<evidence type="ECO:0000313" key="3">
    <source>
        <dbReference type="Proteomes" id="UP000007886"/>
    </source>
</evidence>
<organism evidence="2 3">
    <name type="scientific">Bradyrhizobium cosmicum</name>
    <dbReference type="NCBI Taxonomy" id="1404864"/>
    <lineage>
        <taxon>Bacteria</taxon>
        <taxon>Pseudomonadati</taxon>
        <taxon>Pseudomonadota</taxon>
        <taxon>Alphaproteobacteria</taxon>
        <taxon>Hyphomicrobiales</taxon>
        <taxon>Nitrobacteraceae</taxon>
        <taxon>Bradyrhizobium</taxon>
    </lineage>
</organism>
<proteinExistence type="predicted"/>
<evidence type="ECO:0000313" key="2">
    <source>
        <dbReference type="EMBL" id="BAL73693.1"/>
    </source>
</evidence>
<dbReference type="AlphaFoldDB" id="A0AAI8M598"/>
<dbReference type="KEGG" id="brs:S23_04710"/>
<gene>
    <name evidence="2" type="ORF">S23_04710</name>
</gene>
<name>A0AAI8M598_9BRAD</name>
<accession>A0AAI8M598</accession>
<feature type="region of interest" description="Disordered" evidence="1">
    <location>
        <begin position="59"/>
        <end position="89"/>
    </location>
</feature>
<feature type="compositionally biased region" description="Polar residues" evidence="1">
    <location>
        <begin position="80"/>
        <end position="89"/>
    </location>
</feature>
<evidence type="ECO:0000256" key="1">
    <source>
        <dbReference type="SAM" id="MobiDB-lite"/>
    </source>
</evidence>
<protein>
    <submittedName>
        <fullName evidence="2">Uncharacterized protein</fullName>
    </submittedName>
</protein>
<dbReference type="Proteomes" id="UP000007886">
    <property type="component" value="Chromosome"/>
</dbReference>
<keyword evidence="3" id="KW-1185">Reference proteome</keyword>
<reference evidence="2 3" key="1">
    <citation type="journal article" date="2012" name="Microbes Environ.">
        <title>Complete genome sequence of Bradyrhizobium sp. S23321: insights into symbiosis evolution in soil oligotrophs.</title>
        <authorList>
            <person name="Okubo T."/>
            <person name="Tsukui T."/>
            <person name="Maita H."/>
            <person name="Okamoto S."/>
            <person name="Oshima K."/>
            <person name="Fujisawa T."/>
            <person name="Saito A."/>
            <person name="Futamata H."/>
            <person name="Hattori R."/>
            <person name="Shimomura Y."/>
            <person name="Haruta S."/>
            <person name="Morimoto S."/>
            <person name="Wang Y."/>
            <person name="Sakai Y."/>
            <person name="Hattori M."/>
            <person name="Aizawa S."/>
            <person name="Nagashima K.V.P."/>
            <person name="Masuda S."/>
            <person name="Hattori T."/>
            <person name="Yamashita A."/>
            <person name="Bao Z."/>
            <person name="Hayatsu M."/>
            <person name="Kajiya-Kanegae H."/>
            <person name="Yoshinaga I."/>
            <person name="Sakamoto K."/>
            <person name="Toyota K."/>
            <person name="Nakao M."/>
            <person name="Kohara M."/>
            <person name="Anda M."/>
            <person name="Niwa R."/>
            <person name="Jung-Hwan P."/>
            <person name="Sameshima-Saito R."/>
            <person name="Tokuda S."/>
            <person name="Yamamoto S."/>
            <person name="Yamamoto S."/>
            <person name="Yokoyama T."/>
            <person name="Akutsu T."/>
            <person name="Nakamura Y."/>
            <person name="Nakahira-Yanaka Y."/>
            <person name="Takada Hoshino Y."/>
            <person name="Hirakawa H."/>
            <person name="Mitsui H."/>
            <person name="Terasawa K."/>
            <person name="Itakura M."/>
            <person name="Sato S."/>
            <person name="Ikeda-Ohtsubo W."/>
            <person name="Sakakura N."/>
            <person name="Kaminuma E."/>
            <person name="Minamisawa K."/>
        </authorList>
    </citation>
    <scope>NUCLEOTIDE SEQUENCE [LARGE SCALE GENOMIC DNA]</scope>
    <source>
        <strain evidence="2 3">S23321</strain>
    </source>
</reference>